<sequence length="92" mass="9912">MASKTREIGCQGRTKYYTKPAAHISKSCSPEAKFCSGRTDHLCDHQLSSGSEPVVWLPILAASNQKESVMGATVRTSIAPLAGRVASRIHQN</sequence>
<dbReference type="Proteomes" id="UP001059893">
    <property type="component" value="Unassembled WGS sequence"/>
</dbReference>
<keyword evidence="2" id="KW-1185">Reference proteome</keyword>
<evidence type="ECO:0000313" key="1">
    <source>
        <dbReference type="EMBL" id="KAI6293974.1"/>
    </source>
</evidence>
<accession>A0ABQ8NAJ0</accession>
<organism evidence="1 2">
    <name type="scientific">Pyricularia grisea</name>
    <name type="common">Crabgrass-specific blast fungus</name>
    <name type="synonym">Magnaporthe grisea</name>
    <dbReference type="NCBI Taxonomy" id="148305"/>
    <lineage>
        <taxon>Eukaryota</taxon>
        <taxon>Fungi</taxon>
        <taxon>Dikarya</taxon>
        <taxon>Ascomycota</taxon>
        <taxon>Pezizomycotina</taxon>
        <taxon>Sordariomycetes</taxon>
        <taxon>Sordariomycetidae</taxon>
        <taxon>Magnaporthales</taxon>
        <taxon>Pyriculariaceae</taxon>
        <taxon>Pyricularia</taxon>
    </lineage>
</organism>
<dbReference type="EMBL" id="JABSND010000219">
    <property type="protein sequence ID" value="KAI6293974.1"/>
    <property type="molecule type" value="Genomic_DNA"/>
</dbReference>
<evidence type="ECO:0000313" key="2">
    <source>
        <dbReference type="Proteomes" id="UP001059893"/>
    </source>
</evidence>
<proteinExistence type="predicted"/>
<protein>
    <submittedName>
        <fullName evidence="1">Uncharacterized protein</fullName>
    </submittedName>
</protein>
<reference evidence="1" key="1">
    <citation type="submission" date="2021-01" db="EMBL/GenBank/DDBJ databases">
        <title>Deciphering the adaptive evolutionary patterns associated with biogeogrpahic diversity in the finger millet blast pathogen Magnaporthe oryzae in Eastern Africa.</title>
        <authorList>
            <person name="Onyema G."/>
            <person name="Shittu T.A."/>
            <person name="Dodsworth S."/>
            <person name="Devilliers S."/>
            <person name="Muthumeenakshi S."/>
            <person name="Sreenivasaprasad S."/>
        </authorList>
    </citation>
    <scope>NUCLEOTIDE SEQUENCE</scope>
    <source>
        <strain evidence="1">D15/s37</strain>
    </source>
</reference>
<gene>
    <name evidence="1" type="ORF">MCOR33_008776</name>
</gene>
<comment type="caution">
    <text evidence="1">The sequence shown here is derived from an EMBL/GenBank/DDBJ whole genome shotgun (WGS) entry which is preliminary data.</text>
</comment>
<name>A0ABQ8NAJ0_PYRGI</name>